<organism evidence="3 4">
    <name type="scientific">Henosepilachna vigintioctopunctata</name>
    <dbReference type="NCBI Taxonomy" id="420089"/>
    <lineage>
        <taxon>Eukaryota</taxon>
        <taxon>Metazoa</taxon>
        <taxon>Ecdysozoa</taxon>
        <taxon>Arthropoda</taxon>
        <taxon>Hexapoda</taxon>
        <taxon>Insecta</taxon>
        <taxon>Pterygota</taxon>
        <taxon>Neoptera</taxon>
        <taxon>Endopterygota</taxon>
        <taxon>Coleoptera</taxon>
        <taxon>Polyphaga</taxon>
        <taxon>Cucujiformia</taxon>
        <taxon>Coccinelloidea</taxon>
        <taxon>Coccinellidae</taxon>
        <taxon>Epilachninae</taxon>
        <taxon>Epilachnini</taxon>
        <taxon>Henosepilachna</taxon>
    </lineage>
</organism>
<accession>A0AAW1V9Q3</accession>
<evidence type="ECO:0000256" key="1">
    <source>
        <dbReference type="SAM" id="MobiDB-lite"/>
    </source>
</evidence>
<comment type="caution">
    <text evidence="3">The sequence shown here is derived from an EMBL/GenBank/DDBJ whole genome shotgun (WGS) entry which is preliminary data.</text>
</comment>
<evidence type="ECO:0000313" key="4">
    <source>
        <dbReference type="Proteomes" id="UP001431783"/>
    </source>
</evidence>
<dbReference type="AlphaFoldDB" id="A0AAW1V9Q3"/>
<gene>
    <name evidence="3" type="ORF">WA026_004751</name>
</gene>
<sequence>MSSSIRSLSYFVPKTKTKDWDRADATKTKLEEVGMQIYISAVSSTSDEQKANRFHIVHWKYWSNLVAVGSRGTSYQGNNPTGFQVKWDVVVDLFFFRELEEAEKEEQAAREALPPPPKVETQPIDVPDLWPTNDLQTWEEATTEAVPPAAAVAAPASFVPAGDDWASQVQDEWNANATAQQSSWGGGCAD</sequence>
<keyword evidence="4" id="KW-1185">Reference proteome</keyword>
<feature type="domain" description="Small ribosomal subunit protein uS2 C-terminal" evidence="2">
    <location>
        <begin position="94"/>
        <end position="185"/>
    </location>
</feature>
<protein>
    <recommendedName>
        <fullName evidence="2">Small ribosomal subunit protein uS2 C-terminal domain-containing protein</fullName>
    </recommendedName>
</protein>
<proteinExistence type="predicted"/>
<evidence type="ECO:0000313" key="3">
    <source>
        <dbReference type="EMBL" id="KAK9889477.1"/>
    </source>
</evidence>
<reference evidence="3 4" key="1">
    <citation type="submission" date="2023-03" db="EMBL/GenBank/DDBJ databases">
        <title>Genome insight into feeding habits of ladybird beetles.</title>
        <authorList>
            <person name="Li H.-S."/>
            <person name="Huang Y.-H."/>
            <person name="Pang H."/>
        </authorList>
    </citation>
    <scope>NUCLEOTIDE SEQUENCE [LARGE SCALE GENOMIC DNA]</scope>
    <source>
        <strain evidence="3">SYSU_2023b</strain>
        <tissue evidence="3">Whole body</tissue>
    </source>
</reference>
<evidence type="ECO:0000259" key="2">
    <source>
        <dbReference type="Pfam" id="PF16122"/>
    </source>
</evidence>
<dbReference type="Pfam" id="PF16122">
    <property type="entry name" value="40S_SA_C"/>
    <property type="match status" value="1"/>
</dbReference>
<dbReference type="Proteomes" id="UP001431783">
    <property type="component" value="Unassembled WGS sequence"/>
</dbReference>
<name>A0AAW1V9Q3_9CUCU</name>
<dbReference type="EMBL" id="JARQZJ010000122">
    <property type="protein sequence ID" value="KAK9889477.1"/>
    <property type="molecule type" value="Genomic_DNA"/>
</dbReference>
<dbReference type="InterPro" id="IPR032281">
    <property type="entry name" value="Ribosomal_uS2_C"/>
</dbReference>
<feature type="region of interest" description="Disordered" evidence="1">
    <location>
        <begin position="106"/>
        <end position="128"/>
    </location>
</feature>